<gene>
    <name evidence="1" type="ORF">pETSU_065</name>
</gene>
<name>A0A4D6DXU4_9CAUD</name>
<evidence type="ECO:0000313" key="2">
    <source>
        <dbReference type="Proteomes" id="UP000297195"/>
    </source>
</evidence>
<dbReference type="Proteomes" id="UP000297195">
    <property type="component" value="Segment"/>
</dbReference>
<proteinExistence type="predicted"/>
<sequence>MNPNPQVLRGAQTNTQVNQPLGTTQPQQQTAPQNPLNNLAALAARFSGNANGQGTNSNLYNFAGNKSGHMTGLFAMDESMAEEQMKTQALTEGGQYAGSIANILLRRSGKHPFYHSLQAAMDRFKTPIKGGNQEQGFVDFVNELNFNQALYNFVCLQVAIQYGIEFAMLVTSGDDRIRDPSARDLQTGLLYRVACDTIWMQYFDWISNNPEGTQLFHRLSQRARESAIKNDQIIPEMIMQRYTWGLQQCPWRGGRIAEMQGRQQAGSPILDVVTPTDLGFGGSFHNPNSLFGDNGGNQENIDVEGTREMWAYIHRKASAKMQDMQQGAGFAHAVDAPPAVIYSNYDKPELRLSDITVENRHQYSLNDYGVQVPGTDWWIIKNENMAYIGRVLRLPDGSTLRLLDTRCVGTVPVYRINWHSGSLEYKLIPHKLQMVDVMEALISDPSKLLPYMYEEDGIQKTTFDLNVMETNKFINDGKIIPVGELKELERQPNMLIASKAADLTRENDQVMGIMTTLVKQHDPKNKLDAFVLPTLLNRDFKMEDDTNMDSFYESFGRMVKGGNEGIKDTGRILRSIRVALNDYQDTEFAGFVVPYVTNLFNRFLVECRGYHETRDDFNAANGEGCYLRSKHVFDDLEEIIELLGEKDPATLAAFMSFETNEFFRDNLEILLPREKAQSKLEALFGKEDPELLPALKANADKTIVMTRETVIIEVKKQVPPRQCEQVILKASGNPMFFAVVKEALKKSAKHFGPTPQVLIRFHNDTDRKIWVATPSDFDPQHVIHLRAVDQVCNLVHPYPVVS</sequence>
<organism evidence="1 2">
    <name type="scientific">Edwardsiella phage pEt-SU</name>
    <dbReference type="NCBI Taxonomy" id="2562142"/>
    <lineage>
        <taxon>Viruses</taxon>
        <taxon>Duplodnaviria</taxon>
        <taxon>Heunggongvirae</taxon>
        <taxon>Uroviricota</taxon>
        <taxon>Caudoviricetes</taxon>
        <taxon>Chimalliviridae</taxon>
        <taxon>Petsuvirus</taxon>
        <taxon>Petsuvirus pEtSU</taxon>
    </lineage>
</organism>
<reference evidence="1 2" key="1">
    <citation type="submission" date="2019-03" db="EMBL/GenBank/DDBJ databases">
        <authorList>
            <person name="Kim S.G."/>
            <person name="Park S.C."/>
        </authorList>
    </citation>
    <scope>NUCLEOTIDE SEQUENCE [LARGE SCALE GENOMIC DNA]</scope>
</reference>
<keyword evidence="2" id="KW-1185">Reference proteome</keyword>
<protein>
    <submittedName>
        <fullName evidence="1">Uncharacterized protein</fullName>
    </submittedName>
</protein>
<evidence type="ECO:0000313" key="1">
    <source>
        <dbReference type="EMBL" id="QBZ70646.1"/>
    </source>
</evidence>
<accession>A0A4D6DXU4</accession>
<dbReference type="EMBL" id="MK689364">
    <property type="protein sequence ID" value="QBZ70646.1"/>
    <property type="molecule type" value="Genomic_DNA"/>
</dbReference>